<feature type="compositionally biased region" description="Basic and acidic residues" evidence="6">
    <location>
        <begin position="235"/>
        <end position="252"/>
    </location>
</feature>
<dbReference type="Pfam" id="PF20684">
    <property type="entry name" value="Fung_rhodopsin"/>
    <property type="match status" value="1"/>
</dbReference>
<name>A0AAJ0CPU7_9HYPO</name>
<feature type="compositionally biased region" description="Low complexity" evidence="6">
    <location>
        <begin position="220"/>
        <end position="234"/>
    </location>
</feature>
<feature type="transmembrane region" description="Helical" evidence="7">
    <location>
        <begin position="30"/>
        <end position="48"/>
    </location>
</feature>
<feature type="transmembrane region" description="Helical" evidence="7">
    <location>
        <begin position="60"/>
        <end position="81"/>
    </location>
</feature>
<evidence type="ECO:0000256" key="2">
    <source>
        <dbReference type="ARBA" id="ARBA00022692"/>
    </source>
</evidence>
<keyword evidence="4 7" id="KW-0472">Membrane</keyword>
<feature type="compositionally biased region" description="Low complexity" evidence="6">
    <location>
        <begin position="324"/>
        <end position="340"/>
    </location>
</feature>
<dbReference type="InterPro" id="IPR049326">
    <property type="entry name" value="Rhodopsin_dom_fungi"/>
</dbReference>
<comment type="subcellular location">
    <subcellularLocation>
        <location evidence="1">Membrane</location>
        <topology evidence="1">Multi-pass membrane protein</topology>
    </subcellularLocation>
</comment>
<keyword evidence="2 7" id="KW-0812">Transmembrane</keyword>
<dbReference type="InterPro" id="IPR052337">
    <property type="entry name" value="SAT4-like"/>
</dbReference>
<organism evidence="9 10">
    <name type="scientific">Conoideocrella luteorostrata</name>
    <dbReference type="NCBI Taxonomy" id="1105319"/>
    <lineage>
        <taxon>Eukaryota</taxon>
        <taxon>Fungi</taxon>
        <taxon>Dikarya</taxon>
        <taxon>Ascomycota</taxon>
        <taxon>Pezizomycotina</taxon>
        <taxon>Sordariomycetes</taxon>
        <taxon>Hypocreomycetidae</taxon>
        <taxon>Hypocreales</taxon>
        <taxon>Clavicipitaceae</taxon>
        <taxon>Conoideocrella</taxon>
    </lineage>
</organism>
<evidence type="ECO:0000256" key="7">
    <source>
        <dbReference type="SAM" id="Phobius"/>
    </source>
</evidence>
<gene>
    <name evidence="9" type="ORF">QQS21_005256</name>
</gene>
<feature type="transmembrane region" description="Helical" evidence="7">
    <location>
        <begin position="101"/>
        <end position="122"/>
    </location>
</feature>
<protein>
    <recommendedName>
        <fullName evidence="8">Rhodopsin domain-containing protein</fullName>
    </recommendedName>
</protein>
<evidence type="ECO:0000256" key="1">
    <source>
        <dbReference type="ARBA" id="ARBA00004141"/>
    </source>
</evidence>
<dbReference type="PANTHER" id="PTHR33048:SF151">
    <property type="entry name" value="INTEGRAL MEMBRANE PROTEIN"/>
    <property type="match status" value="1"/>
</dbReference>
<proteinExistence type="inferred from homology"/>
<sequence length="379" mass="42134">MFIEGVGYHAETVGEEGIVKIRRWLTITEIIYVWNLCWTKLSLLFMYYRIFHFPFFKKLTIGVGCFVVTWAVCISFLFSFICSPVEKLWRPPIPGHCVSELGVWLANASSTIFSDVVILLLPIPQIWRLQLKKFEKIGLTLVFGLGFFAVFASSFRTWVLFNYSKHDIPYTLTPLLVWSQIEMSAGIISACLPTMRPIVRLASSKLGLTKIFNFSRFSQSASKTGQGPSSSSSSRDAKLSKLSNRSDSRGADADMALPSFVTPQTLRVTAESTRRSDRDSSAFYRLPDGNESSDVDVDGRGRGRMGGILVETSLEWGLESEGNTGSEAGAGAAQETTTTTTDRKWMGTSYDETSSVEMDAGSATTSWSDIPMKRIWKKG</sequence>
<dbReference type="Proteomes" id="UP001251528">
    <property type="component" value="Unassembled WGS sequence"/>
</dbReference>
<evidence type="ECO:0000256" key="4">
    <source>
        <dbReference type="ARBA" id="ARBA00023136"/>
    </source>
</evidence>
<reference evidence="9" key="1">
    <citation type="submission" date="2023-06" db="EMBL/GenBank/DDBJ databases">
        <title>Conoideocrella luteorostrata (Hypocreales: Clavicipitaceae), a potential biocontrol fungus for elongate hemlock scale in United States Christmas tree production areas.</title>
        <authorList>
            <person name="Barrett H."/>
            <person name="Lovett B."/>
            <person name="Macias A.M."/>
            <person name="Stajich J.E."/>
            <person name="Kasson M.T."/>
        </authorList>
    </citation>
    <scope>NUCLEOTIDE SEQUENCE</scope>
    <source>
        <strain evidence="9">ARSEF 14590</strain>
    </source>
</reference>
<dbReference type="GO" id="GO:0016020">
    <property type="term" value="C:membrane"/>
    <property type="evidence" value="ECO:0007669"/>
    <property type="project" value="UniProtKB-SubCell"/>
</dbReference>
<feature type="transmembrane region" description="Helical" evidence="7">
    <location>
        <begin position="134"/>
        <end position="155"/>
    </location>
</feature>
<evidence type="ECO:0000259" key="8">
    <source>
        <dbReference type="Pfam" id="PF20684"/>
    </source>
</evidence>
<feature type="region of interest" description="Disordered" evidence="6">
    <location>
        <begin position="220"/>
        <end position="300"/>
    </location>
</feature>
<evidence type="ECO:0000313" key="10">
    <source>
        <dbReference type="Proteomes" id="UP001251528"/>
    </source>
</evidence>
<evidence type="ECO:0000313" key="9">
    <source>
        <dbReference type="EMBL" id="KAK2600022.1"/>
    </source>
</evidence>
<accession>A0AAJ0CPU7</accession>
<feature type="region of interest" description="Disordered" evidence="6">
    <location>
        <begin position="321"/>
        <end position="340"/>
    </location>
</feature>
<feature type="compositionally biased region" description="Polar residues" evidence="6">
    <location>
        <begin position="261"/>
        <end position="271"/>
    </location>
</feature>
<keyword evidence="10" id="KW-1185">Reference proteome</keyword>
<dbReference type="EMBL" id="JASWJB010000085">
    <property type="protein sequence ID" value="KAK2600022.1"/>
    <property type="molecule type" value="Genomic_DNA"/>
</dbReference>
<dbReference type="AlphaFoldDB" id="A0AAJ0CPU7"/>
<comment type="similarity">
    <text evidence="5">Belongs to the SAT4 family.</text>
</comment>
<evidence type="ECO:0000256" key="3">
    <source>
        <dbReference type="ARBA" id="ARBA00022989"/>
    </source>
</evidence>
<feature type="domain" description="Rhodopsin" evidence="8">
    <location>
        <begin position="4"/>
        <end position="200"/>
    </location>
</feature>
<keyword evidence="3 7" id="KW-1133">Transmembrane helix</keyword>
<dbReference type="PANTHER" id="PTHR33048">
    <property type="entry name" value="PTH11-LIKE INTEGRAL MEMBRANE PROTEIN (AFU_ORTHOLOGUE AFUA_5G11245)"/>
    <property type="match status" value="1"/>
</dbReference>
<comment type="caution">
    <text evidence="9">The sequence shown here is derived from an EMBL/GenBank/DDBJ whole genome shotgun (WGS) entry which is preliminary data.</text>
</comment>
<evidence type="ECO:0000256" key="5">
    <source>
        <dbReference type="ARBA" id="ARBA00038359"/>
    </source>
</evidence>
<evidence type="ECO:0000256" key="6">
    <source>
        <dbReference type="SAM" id="MobiDB-lite"/>
    </source>
</evidence>